<keyword evidence="1" id="KW-1133">Transmembrane helix</keyword>
<proteinExistence type="predicted"/>
<evidence type="ECO:0000313" key="2">
    <source>
        <dbReference type="EMBL" id="SDN07134.1"/>
    </source>
</evidence>
<feature type="transmembrane region" description="Helical" evidence="1">
    <location>
        <begin position="47"/>
        <end position="66"/>
    </location>
</feature>
<evidence type="ECO:0000256" key="1">
    <source>
        <dbReference type="SAM" id="Phobius"/>
    </source>
</evidence>
<keyword evidence="1" id="KW-0472">Membrane</keyword>
<dbReference type="OrthoDB" id="346521at2157"/>
<dbReference type="STRING" id="996166.SAMN05192554_1148"/>
<feature type="transmembrane region" description="Helical" evidence="1">
    <location>
        <begin position="222"/>
        <end position="241"/>
    </location>
</feature>
<dbReference type="Proteomes" id="UP000199370">
    <property type="component" value="Unassembled WGS sequence"/>
</dbReference>
<feature type="transmembrane region" description="Helical" evidence="1">
    <location>
        <begin position="261"/>
        <end position="278"/>
    </location>
</feature>
<dbReference type="RefSeq" id="WP_139172336.1">
    <property type="nucleotide sequence ID" value="NZ_FNIA01000014.1"/>
</dbReference>
<evidence type="ECO:0000313" key="3">
    <source>
        <dbReference type="Proteomes" id="UP000199370"/>
    </source>
</evidence>
<reference evidence="2 3" key="1">
    <citation type="submission" date="2016-10" db="EMBL/GenBank/DDBJ databases">
        <authorList>
            <person name="de Groot N.N."/>
        </authorList>
    </citation>
    <scope>NUCLEOTIDE SEQUENCE [LARGE SCALE GENOMIC DNA]</scope>
    <source>
        <strain evidence="3">EB21,IBRC-M 10013,KCTC 4048</strain>
    </source>
</reference>
<organism evidence="2 3">
    <name type="scientific">Haloarchaeobius iranensis</name>
    <dbReference type="NCBI Taxonomy" id="996166"/>
    <lineage>
        <taxon>Archaea</taxon>
        <taxon>Methanobacteriati</taxon>
        <taxon>Methanobacteriota</taxon>
        <taxon>Stenosarchaea group</taxon>
        <taxon>Halobacteria</taxon>
        <taxon>Halobacteriales</taxon>
        <taxon>Halorubellaceae</taxon>
        <taxon>Haloarchaeobius</taxon>
    </lineage>
</organism>
<keyword evidence="3" id="KW-1185">Reference proteome</keyword>
<keyword evidence="1" id="KW-0812">Transmembrane</keyword>
<dbReference type="AlphaFoldDB" id="A0A1G9YDG9"/>
<gene>
    <name evidence="2" type="ORF">SAMN05192554_1148</name>
</gene>
<dbReference type="EMBL" id="FNIA01000014">
    <property type="protein sequence ID" value="SDN07134.1"/>
    <property type="molecule type" value="Genomic_DNA"/>
</dbReference>
<name>A0A1G9YDG9_9EURY</name>
<accession>A0A1G9YDG9</accession>
<sequence>MANRVASVLESYDFFGKSIPGIVALIGTSALLPGLPIESLAGPNGTVNLAVLTAVSLTLVFSGLVLGQAVHTLADNTEKALYRLGRWVADKYYVRAPLLNEKHWENRESVKNWLKRRYWGIHDIFKSHRRLFENQLGWYFDLSKERRGLGGSNLIYDRFRDCCESEFGIDIGKFEQESSEGIELNGYPEFRQLYPMVTAKLSQTDAGRAEGFQARYSFCRGMWVTLLLLLSLYLAVLFVPLTPHALDYRPVLLQILTKYELGLLMWAMLFVALVFMDASGDYKRHYIEYLISDFCVVAGATPENMNQDK</sequence>
<protein>
    <submittedName>
        <fullName evidence="2">Uncharacterized protein</fullName>
    </submittedName>
</protein>
<feature type="transmembrane region" description="Helical" evidence="1">
    <location>
        <begin position="12"/>
        <end position="35"/>
    </location>
</feature>